<keyword evidence="6" id="KW-0809">Transit peptide</keyword>
<dbReference type="InterPro" id="IPR016039">
    <property type="entry name" value="Thiolase-like"/>
</dbReference>
<dbReference type="InterPro" id="IPR050215">
    <property type="entry name" value="Thiolase-like_sf_Thiolase"/>
</dbReference>
<dbReference type="InterPro" id="IPR002155">
    <property type="entry name" value="Thiolase"/>
</dbReference>
<evidence type="ECO:0000256" key="6">
    <source>
        <dbReference type="ARBA" id="ARBA00022946"/>
    </source>
</evidence>
<dbReference type="InParanoid" id="K3X1S5"/>
<evidence type="ECO:0000256" key="9">
    <source>
        <dbReference type="ARBA" id="ARBA00023315"/>
    </source>
</evidence>
<evidence type="ECO:0000259" key="14">
    <source>
        <dbReference type="Pfam" id="PF02803"/>
    </source>
</evidence>
<keyword evidence="5" id="KW-0276">Fatty acid metabolism</keyword>
<dbReference type="InterPro" id="IPR020613">
    <property type="entry name" value="Thiolase_CS"/>
</dbReference>
<dbReference type="GO" id="GO:0003988">
    <property type="term" value="F:acetyl-CoA C-acyltransferase activity"/>
    <property type="evidence" value="ECO:0007669"/>
    <property type="project" value="UniProtKB-EC"/>
</dbReference>
<keyword evidence="4 12" id="KW-0808">Transferase</keyword>
<dbReference type="PIRSF" id="PIRSF000429">
    <property type="entry name" value="Ac-CoA_Ac_transf"/>
    <property type="match status" value="1"/>
</dbReference>
<dbReference type="Pfam" id="PF02803">
    <property type="entry name" value="Thiolase_C"/>
    <property type="match status" value="1"/>
</dbReference>
<evidence type="ECO:0000256" key="5">
    <source>
        <dbReference type="ARBA" id="ARBA00022832"/>
    </source>
</evidence>
<keyword evidence="16" id="KW-1185">Reference proteome</keyword>
<dbReference type="STRING" id="431595.K3X1S5"/>
<dbReference type="EMBL" id="GL376606">
    <property type="status" value="NOT_ANNOTATED_CDS"/>
    <property type="molecule type" value="Genomic_DNA"/>
</dbReference>
<dbReference type="InterPro" id="IPR020610">
    <property type="entry name" value="Thiolase_AS"/>
</dbReference>
<accession>K3X1S5</accession>
<comment type="pathway">
    <text evidence="2">Lipid metabolism.</text>
</comment>
<dbReference type="PANTHER" id="PTHR43853:SF8">
    <property type="entry name" value="3-KETOACYL-COA THIOLASE, PEROXISOMAL"/>
    <property type="match status" value="1"/>
</dbReference>
<comment type="subcellular location">
    <subcellularLocation>
        <location evidence="1">Peroxisome</location>
    </subcellularLocation>
</comment>
<evidence type="ECO:0000259" key="13">
    <source>
        <dbReference type="Pfam" id="PF00108"/>
    </source>
</evidence>
<name>K3X1S5_GLOUD</name>
<protein>
    <recommendedName>
        <fullName evidence="10">acetyl-CoA C-acyltransferase</fullName>
        <ecNumber evidence="10">2.3.1.16</ecNumber>
    </recommendedName>
</protein>
<dbReference type="PROSITE" id="PS00737">
    <property type="entry name" value="THIOLASE_2"/>
    <property type="match status" value="1"/>
</dbReference>
<dbReference type="CDD" id="cd00751">
    <property type="entry name" value="thiolase"/>
    <property type="match status" value="1"/>
</dbReference>
<dbReference type="VEuPathDB" id="FungiDB:PYU1_G011149"/>
<dbReference type="PROSITE" id="PS00098">
    <property type="entry name" value="THIOLASE_1"/>
    <property type="match status" value="1"/>
</dbReference>
<dbReference type="InterPro" id="IPR020617">
    <property type="entry name" value="Thiolase_C"/>
</dbReference>
<evidence type="ECO:0000256" key="4">
    <source>
        <dbReference type="ARBA" id="ARBA00022679"/>
    </source>
</evidence>
<dbReference type="NCBIfam" id="TIGR01930">
    <property type="entry name" value="AcCoA-C-Actrans"/>
    <property type="match status" value="1"/>
</dbReference>
<dbReference type="GO" id="GO:0005777">
    <property type="term" value="C:peroxisome"/>
    <property type="evidence" value="ECO:0007669"/>
    <property type="project" value="UniProtKB-SubCell"/>
</dbReference>
<dbReference type="GO" id="GO:0010124">
    <property type="term" value="P:phenylacetate catabolic process"/>
    <property type="evidence" value="ECO:0007669"/>
    <property type="project" value="TreeGrafter"/>
</dbReference>
<evidence type="ECO:0000256" key="8">
    <source>
        <dbReference type="ARBA" id="ARBA00023140"/>
    </source>
</evidence>
<dbReference type="HOGENOM" id="CLU_031026_1_1_1"/>
<evidence type="ECO:0000256" key="12">
    <source>
        <dbReference type="RuleBase" id="RU003557"/>
    </source>
</evidence>
<dbReference type="GO" id="GO:0006635">
    <property type="term" value="P:fatty acid beta-oxidation"/>
    <property type="evidence" value="ECO:0007669"/>
    <property type="project" value="TreeGrafter"/>
</dbReference>
<dbReference type="eggNOG" id="KOG1389">
    <property type="taxonomic scope" value="Eukaryota"/>
</dbReference>
<evidence type="ECO:0000256" key="10">
    <source>
        <dbReference type="ARBA" id="ARBA00024073"/>
    </source>
</evidence>
<reference evidence="16" key="1">
    <citation type="journal article" date="2010" name="Genome Biol.">
        <title>Genome sequence of the necrotrophic plant pathogen Pythium ultimum reveals original pathogenicity mechanisms and effector repertoire.</title>
        <authorList>
            <person name="Levesque C.A."/>
            <person name="Brouwer H."/>
            <person name="Cano L."/>
            <person name="Hamilton J.P."/>
            <person name="Holt C."/>
            <person name="Huitema E."/>
            <person name="Raffaele S."/>
            <person name="Robideau G.P."/>
            <person name="Thines M."/>
            <person name="Win J."/>
            <person name="Zerillo M.M."/>
            <person name="Beakes G.W."/>
            <person name="Boore J.L."/>
            <person name="Busam D."/>
            <person name="Dumas B."/>
            <person name="Ferriera S."/>
            <person name="Fuerstenberg S.I."/>
            <person name="Gachon C.M."/>
            <person name="Gaulin E."/>
            <person name="Govers F."/>
            <person name="Grenville-Briggs L."/>
            <person name="Horner N."/>
            <person name="Hostetler J."/>
            <person name="Jiang R.H."/>
            <person name="Johnson J."/>
            <person name="Krajaejun T."/>
            <person name="Lin H."/>
            <person name="Meijer H.J."/>
            <person name="Moore B."/>
            <person name="Morris P."/>
            <person name="Phuntmart V."/>
            <person name="Puiu D."/>
            <person name="Shetty J."/>
            <person name="Stajich J.E."/>
            <person name="Tripathy S."/>
            <person name="Wawra S."/>
            <person name="van West P."/>
            <person name="Whitty B.R."/>
            <person name="Coutinho P.M."/>
            <person name="Henrissat B."/>
            <person name="Martin F."/>
            <person name="Thomas P.D."/>
            <person name="Tyler B.M."/>
            <person name="De Vries R.P."/>
            <person name="Kamoun S."/>
            <person name="Yandell M."/>
            <person name="Tisserat N."/>
            <person name="Buell C.R."/>
        </authorList>
    </citation>
    <scope>NUCLEOTIDE SEQUENCE</scope>
    <source>
        <strain evidence="16">DAOM:BR144</strain>
    </source>
</reference>
<proteinExistence type="inferred from homology"/>
<evidence type="ECO:0000256" key="11">
    <source>
        <dbReference type="PIRSR" id="PIRSR000429-1"/>
    </source>
</evidence>
<evidence type="ECO:0000313" key="16">
    <source>
        <dbReference type="Proteomes" id="UP000019132"/>
    </source>
</evidence>
<dbReference type="FunFam" id="3.40.47.10:FF:000010">
    <property type="entry name" value="Acetyl-CoA acetyltransferase (Thiolase)"/>
    <property type="match status" value="1"/>
</dbReference>
<evidence type="ECO:0000256" key="7">
    <source>
        <dbReference type="ARBA" id="ARBA00023098"/>
    </source>
</evidence>
<feature type="active site" description="Acyl-thioester intermediate" evidence="11">
    <location>
        <position position="111"/>
    </location>
</feature>
<feature type="domain" description="Thiolase C-terminal" evidence="14">
    <location>
        <begin position="289"/>
        <end position="410"/>
    </location>
</feature>
<dbReference type="InterPro" id="IPR020616">
    <property type="entry name" value="Thiolase_N"/>
</dbReference>
<evidence type="ECO:0000313" key="15">
    <source>
        <dbReference type="EnsemblProtists" id="PYU1_T011174"/>
    </source>
</evidence>
<keyword evidence="8" id="KW-0576">Peroxisome</keyword>
<evidence type="ECO:0000256" key="3">
    <source>
        <dbReference type="ARBA" id="ARBA00010982"/>
    </source>
</evidence>
<dbReference type="PANTHER" id="PTHR43853">
    <property type="entry name" value="3-KETOACYL-COA THIOLASE, PEROXISOMAL"/>
    <property type="match status" value="1"/>
</dbReference>
<feature type="active site" description="Proton acceptor" evidence="11">
    <location>
        <position position="367"/>
    </location>
</feature>
<reference evidence="15" key="3">
    <citation type="submission" date="2015-02" db="UniProtKB">
        <authorList>
            <consortium name="EnsemblProtists"/>
        </authorList>
    </citation>
    <scope>IDENTIFICATION</scope>
    <source>
        <strain evidence="15">DAOM BR144</strain>
    </source>
</reference>
<dbReference type="EC" id="2.3.1.16" evidence="10"/>
<dbReference type="InterPro" id="IPR020615">
    <property type="entry name" value="Thiolase_acyl_enz_int_AS"/>
</dbReference>
<dbReference type="SUPFAM" id="SSF53901">
    <property type="entry name" value="Thiolase-like"/>
    <property type="match status" value="2"/>
</dbReference>
<dbReference type="EnsemblProtists" id="PYU1_T011174">
    <property type="protein sequence ID" value="PYU1_T011174"/>
    <property type="gene ID" value="PYU1_G011149"/>
</dbReference>
<dbReference type="AlphaFoldDB" id="K3X1S5"/>
<dbReference type="Gene3D" id="3.40.47.10">
    <property type="match status" value="1"/>
</dbReference>
<comment type="similarity">
    <text evidence="3 12">Belongs to the thiolase-like superfamily. Thiolase family.</text>
</comment>
<keyword evidence="7" id="KW-0443">Lipid metabolism</keyword>
<reference evidence="16" key="2">
    <citation type="submission" date="2010-04" db="EMBL/GenBank/DDBJ databases">
        <authorList>
            <person name="Buell R."/>
            <person name="Hamilton J."/>
            <person name="Hostetler J."/>
        </authorList>
    </citation>
    <scope>NUCLEOTIDE SEQUENCE [LARGE SCALE GENOMIC DNA]</scope>
    <source>
        <strain evidence="16">DAOM:BR144</strain>
    </source>
</reference>
<keyword evidence="9 12" id="KW-0012">Acyltransferase</keyword>
<evidence type="ECO:0000256" key="1">
    <source>
        <dbReference type="ARBA" id="ARBA00004275"/>
    </source>
</evidence>
<dbReference type="OMA" id="QMGMDHL"/>
<organism evidence="15 16">
    <name type="scientific">Globisporangium ultimum (strain ATCC 200006 / CBS 805.95 / DAOM BR144)</name>
    <name type="common">Pythium ultimum</name>
    <dbReference type="NCBI Taxonomy" id="431595"/>
    <lineage>
        <taxon>Eukaryota</taxon>
        <taxon>Sar</taxon>
        <taxon>Stramenopiles</taxon>
        <taxon>Oomycota</taxon>
        <taxon>Peronosporomycetes</taxon>
        <taxon>Pythiales</taxon>
        <taxon>Pythiaceae</taxon>
        <taxon>Globisporangium</taxon>
    </lineage>
</organism>
<feature type="active site" description="Proton acceptor" evidence="11">
    <location>
        <position position="397"/>
    </location>
</feature>
<feature type="domain" description="Thiolase N-terminal" evidence="13">
    <location>
        <begin position="26"/>
        <end position="281"/>
    </location>
</feature>
<dbReference type="Proteomes" id="UP000019132">
    <property type="component" value="Unassembled WGS sequence"/>
</dbReference>
<evidence type="ECO:0000256" key="2">
    <source>
        <dbReference type="ARBA" id="ARBA00005189"/>
    </source>
</evidence>
<dbReference type="Pfam" id="PF00108">
    <property type="entry name" value="Thiolase_N"/>
    <property type="match status" value="1"/>
</dbReference>
<sequence>MDRIERIRSHVQQNKPATAPVVDEDVVIVSALRTPITKAKRGGFKDTTPDVLLGHVLQAVLKQAKVDPKLVGDIVVGNVLQPGAGAGMARMAQLAAGIPYEVPLHVLNRQCSSGLQAVADVVASIKAGYYDIGIAAGVECMSLASIGQDPPTVNWERVGQVQDAMDCTIPMGVTSENVAERFGITRAQQDAFAVTSHAKAAAAQKNGWFKDEITPVSTIIKDKEGNEKAVIISQDDGVRADTTLESLGKLKTVFKKNGTTTAGTSSQVSDGAGAVLLMRRSVAKKMGLPILGRFVSYAVAGVPPSVMGIGPAYAIPEALKKAGLTLDQIDVFEINEAFASQAVYCVEKLGIPIEKVNPKGGAIALGHPLGCTGARQTATLFHQLKRTNQRYGVISMCIGTGMGAAAVFEREL</sequence>
<dbReference type="PROSITE" id="PS00099">
    <property type="entry name" value="THIOLASE_3"/>
    <property type="match status" value="1"/>
</dbReference>